<dbReference type="Proteomes" id="UP000198584">
    <property type="component" value="Unassembled WGS sequence"/>
</dbReference>
<reference evidence="6 7" key="1">
    <citation type="submission" date="2016-10" db="EMBL/GenBank/DDBJ databases">
        <authorList>
            <person name="de Groot N.N."/>
        </authorList>
    </citation>
    <scope>NUCLEOTIDE SEQUENCE [LARGE SCALE GENOMIC DNA]</scope>
    <source>
        <strain evidence="6 7">CCM7597</strain>
    </source>
</reference>
<proteinExistence type="predicted"/>
<dbReference type="GO" id="GO:0050660">
    <property type="term" value="F:flavin adenine dinucleotide binding"/>
    <property type="evidence" value="ECO:0007669"/>
    <property type="project" value="InterPro"/>
</dbReference>
<evidence type="ECO:0000256" key="1">
    <source>
        <dbReference type="ARBA" id="ARBA00001974"/>
    </source>
</evidence>
<dbReference type="OrthoDB" id="9794226at2"/>
<keyword evidence="3" id="KW-0274">FAD</keyword>
<keyword evidence="2" id="KW-0285">Flavoprotein</keyword>
<dbReference type="InterPro" id="IPR045170">
    <property type="entry name" value="MTOX"/>
</dbReference>
<name>A0A1H3W080_9BACI</name>
<evidence type="ECO:0000256" key="3">
    <source>
        <dbReference type="ARBA" id="ARBA00022827"/>
    </source>
</evidence>
<dbReference type="SUPFAM" id="SSF54373">
    <property type="entry name" value="FAD-linked reductases, C-terminal domain"/>
    <property type="match status" value="1"/>
</dbReference>
<keyword evidence="7" id="KW-1185">Reference proteome</keyword>
<dbReference type="InterPro" id="IPR006076">
    <property type="entry name" value="FAD-dep_OxRdtase"/>
</dbReference>
<protein>
    <submittedName>
        <fullName evidence="6">Sarcosine oxidase</fullName>
    </submittedName>
</protein>
<evidence type="ECO:0000256" key="4">
    <source>
        <dbReference type="ARBA" id="ARBA00023002"/>
    </source>
</evidence>
<dbReference type="GO" id="GO:0008115">
    <property type="term" value="F:sarcosine oxidase activity"/>
    <property type="evidence" value="ECO:0007669"/>
    <property type="project" value="TreeGrafter"/>
</dbReference>
<dbReference type="Gene3D" id="3.50.50.60">
    <property type="entry name" value="FAD/NAD(P)-binding domain"/>
    <property type="match status" value="1"/>
</dbReference>
<evidence type="ECO:0000313" key="6">
    <source>
        <dbReference type="EMBL" id="SDZ80380.1"/>
    </source>
</evidence>
<feature type="domain" description="FAD dependent oxidoreductase" evidence="5">
    <location>
        <begin position="4"/>
        <end position="355"/>
    </location>
</feature>
<dbReference type="Pfam" id="PF01266">
    <property type="entry name" value="DAO"/>
    <property type="match status" value="1"/>
</dbReference>
<dbReference type="PANTHER" id="PTHR10961">
    <property type="entry name" value="PEROXISOMAL SARCOSINE OXIDASE"/>
    <property type="match status" value="1"/>
</dbReference>
<evidence type="ECO:0000256" key="2">
    <source>
        <dbReference type="ARBA" id="ARBA00022630"/>
    </source>
</evidence>
<dbReference type="EMBL" id="FNQR01000001">
    <property type="protein sequence ID" value="SDZ80380.1"/>
    <property type="molecule type" value="Genomic_DNA"/>
</dbReference>
<comment type="cofactor">
    <cofactor evidence="1">
        <name>FAD</name>
        <dbReference type="ChEBI" id="CHEBI:57692"/>
    </cofactor>
</comment>
<dbReference type="RefSeq" id="WP_093041399.1">
    <property type="nucleotide sequence ID" value="NZ_FNQR01000001.1"/>
</dbReference>
<dbReference type="InterPro" id="IPR036188">
    <property type="entry name" value="FAD/NAD-bd_sf"/>
</dbReference>
<organism evidence="6 7">
    <name type="scientific">Thalassobacillus cyri</name>
    <dbReference type="NCBI Taxonomy" id="571932"/>
    <lineage>
        <taxon>Bacteria</taxon>
        <taxon>Bacillati</taxon>
        <taxon>Bacillota</taxon>
        <taxon>Bacilli</taxon>
        <taxon>Bacillales</taxon>
        <taxon>Bacillaceae</taxon>
        <taxon>Thalassobacillus</taxon>
    </lineage>
</organism>
<dbReference type="AlphaFoldDB" id="A0A1H3W080"/>
<gene>
    <name evidence="6" type="ORF">SAMN05421743_101262</name>
</gene>
<keyword evidence="4" id="KW-0560">Oxidoreductase</keyword>
<evidence type="ECO:0000259" key="5">
    <source>
        <dbReference type="Pfam" id="PF01266"/>
    </source>
</evidence>
<dbReference type="Gene3D" id="3.30.9.10">
    <property type="entry name" value="D-Amino Acid Oxidase, subunit A, domain 2"/>
    <property type="match status" value="1"/>
</dbReference>
<dbReference type="STRING" id="571932.SAMN05421743_101262"/>
<dbReference type="NCBIfam" id="NF008425">
    <property type="entry name" value="PRK11259.1"/>
    <property type="match status" value="1"/>
</dbReference>
<evidence type="ECO:0000313" key="7">
    <source>
        <dbReference type="Proteomes" id="UP000198584"/>
    </source>
</evidence>
<accession>A0A1H3W080</accession>
<sequence length="381" mass="41966">MDADIGIIGVGTMGSMAMWQLARKGVSVLGFEQFGTGHDRSAASGESRLFRTVYFEGEKYVPLLQDAKKLWSQLEEESGNQLLTLNGGVMIGNPNFEEMKNAMKSIKDFSLEHELLSPEQAKERYPQHHLESEEIMILDKNAGFLRPELSTVSAVARAESLGATVNRYTKIEEIIPDDNGVTIRTKNNEYRVGKVLVTAGPWAGKLLPQLNEIITVKRIVLSWYTPKNINQFMPEQFPVFAHLGDDFKLTGTPTIEGSMVKASNNPTFKDVSSPDQLNREVSIEEIITASNVIKGKIPGLIPHPVRSTAYMDASTPDGHPIVGEVPEIKNTVFMCGFSGHGFKMSPVMGKIAAELLVDGKTNYSIEHLSPQRMVDSASLLS</sequence>
<dbReference type="PANTHER" id="PTHR10961:SF7">
    <property type="entry name" value="FAD DEPENDENT OXIDOREDUCTASE DOMAIN-CONTAINING PROTEIN"/>
    <property type="match status" value="1"/>
</dbReference>
<dbReference type="SUPFAM" id="SSF51905">
    <property type="entry name" value="FAD/NAD(P)-binding domain"/>
    <property type="match status" value="1"/>
</dbReference>